<sequence>MTIDLMTGVERTRRGSAKRRVLRALLAIAMIVGAIGATAGTASAAQVCSGAKDANVCLAINGLGNNTFAIHVGIDAYMSGAEAQEFIDDVGDPFTVWIRGWDNGRPGEFLFALPTTLLVASDEFGLGGDFDRAVPGAWLNEDEGPDEVVAVLTLTDTDTNTVVKTYTSPVLTGDWS</sequence>
<name>A0A2T0TGP5_9PSEU</name>
<organism evidence="2 3">
    <name type="scientific">Umezawaea tangerina</name>
    <dbReference type="NCBI Taxonomy" id="84725"/>
    <lineage>
        <taxon>Bacteria</taxon>
        <taxon>Bacillati</taxon>
        <taxon>Actinomycetota</taxon>
        <taxon>Actinomycetes</taxon>
        <taxon>Pseudonocardiales</taxon>
        <taxon>Pseudonocardiaceae</taxon>
        <taxon>Umezawaea</taxon>
    </lineage>
</organism>
<dbReference type="EMBL" id="PVTF01000002">
    <property type="protein sequence ID" value="PRY44788.1"/>
    <property type="molecule type" value="Genomic_DNA"/>
</dbReference>
<dbReference type="OrthoDB" id="3697062at2"/>
<accession>A0A2T0TGP5</accession>
<evidence type="ECO:0008006" key="4">
    <source>
        <dbReference type="Google" id="ProtNLM"/>
    </source>
</evidence>
<dbReference type="RefSeq" id="WP_106186373.1">
    <property type="nucleotide sequence ID" value="NZ_PVTF01000002.1"/>
</dbReference>
<comment type="caution">
    <text evidence="2">The sequence shown here is derived from an EMBL/GenBank/DDBJ whole genome shotgun (WGS) entry which is preliminary data.</text>
</comment>
<keyword evidence="1" id="KW-0732">Signal</keyword>
<gene>
    <name evidence="2" type="ORF">CLV43_102353</name>
</gene>
<dbReference type="AlphaFoldDB" id="A0A2T0TGP5"/>
<feature type="chain" id="PRO_5015413953" description="Peptidase inhibitor family I36" evidence="1">
    <location>
        <begin position="45"/>
        <end position="176"/>
    </location>
</feature>
<evidence type="ECO:0000313" key="3">
    <source>
        <dbReference type="Proteomes" id="UP000239494"/>
    </source>
</evidence>
<proteinExistence type="predicted"/>
<reference evidence="2 3" key="1">
    <citation type="submission" date="2018-03" db="EMBL/GenBank/DDBJ databases">
        <title>Genomic Encyclopedia of Archaeal and Bacterial Type Strains, Phase II (KMG-II): from individual species to whole genera.</title>
        <authorList>
            <person name="Goeker M."/>
        </authorList>
    </citation>
    <scope>NUCLEOTIDE SEQUENCE [LARGE SCALE GENOMIC DNA]</scope>
    <source>
        <strain evidence="2 3">DSM 44720</strain>
    </source>
</reference>
<protein>
    <recommendedName>
        <fullName evidence="4">Peptidase inhibitor family I36</fullName>
    </recommendedName>
</protein>
<evidence type="ECO:0000256" key="1">
    <source>
        <dbReference type="SAM" id="SignalP"/>
    </source>
</evidence>
<feature type="signal peptide" evidence="1">
    <location>
        <begin position="1"/>
        <end position="44"/>
    </location>
</feature>
<keyword evidence="3" id="KW-1185">Reference proteome</keyword>
<dbReference type="Proteomes" id="UP000239494">
    <property type="component" value="Unassembled WGS sequence"/>
</dbReference>
<evidence type="ECO:0000313" key="2">
    <source>
        <dbReference type="EMBL" id="PRY44788.1"/>
    </source>
</evidence>